<dbReference type="EMBL" id="SNRY01000001">
    <property type="protein sequence ID" value="KAA6352595.1"/>
    <property type="molecule type" value="Genomic_DNA"/>
</dbReference>
<protein>
    <submittedName>
        <fullName evidence="2">Putative glycosyltransferase</fullName>
        <ecNumber evidence="2">2.4.-.-</ecNumber>
    </submittedName>
</protein>
<evidence type="ECO:0000313" key="2">
    <source>
        <dbReference type="EMBL" id="KAA6352595.1"/>
    </source>
</evidence>
<dbReference type="AlphaFoldDB" id="A0A5J4T5D6"/>
<dbReference type="PANTHER" id="PTHR22916:SF3">
    <property type="entry name" value="UDP-GLCNAC:BETAGAL BETA-1,3-N-ACETYLGLUCOSAMINYLTRANSFERASE-LIKE PROTEIN 1"/>
    <property type="match status" value="1"/>
</dbReference>
<dbReference type="InterPro" id="IPR029044">
    <property type="entry name" value="Nucleotide-diphossugar_trans"/>
</dbReference>
<dbReference type="CDD" id="cd06433">
    <property type="entry name" value="GT_2_WfgS_like"/>
    <property type="match status" value="1"/>
</dbReference>
<comment type="caution">
    <text evidence="2">The sequence shown here is derived from an EMBL/GenBank/DDBJ whole genome shotgun (WGS) entry which is preliminary data.</text>
</comment>
<feature type="domain" description="Glycosyltransferase 2-like" evidence="1">
    <location>
        <begin position="18"/>
        <end position="134"/>
    </location>
</feature>
<gene>
    <name evidence="2" type="ORF">EZS27_000047</name>
</gene>
<dbReference type="EC" id="2.4.-.-" evidence="2"/>
<keyword evidence="2" id="KW-0328">Glycosyltransferase</keyword>
<reference evidence="2" key="1">
    <citation type="submission" date="2019-03" db="EMBL/GenBank/DDBJ databases">
        <title>Single cell metagenomics reveals metabolic interactions within the superorganism composed of flagellate Streblomastix strix and complex community of Bacteroidetes bacteria on its surface.</title>
        <authorList>
            <person name="Treitli S.C."/>
            <person name="Kolisko M."/>
            <person name="Husnik F."/>
            <person name="Keeling P."/>
            <person name="Hampl V."/>
        </authorList>
    </citation>
    <scope>NUCLEOTIDE SEQUENCE</scope>
    <source>
        <strain evidence="2">STM</strain>
    </source>
</reference>
<organism evidence="2">
    <name type="scientific">termite gut metagenome</name>
    <dbReference type="NCBI Taxonomy" id="433724"/>
    <lineage>
        <taxon>unclassified sequences</taxon>
        <taxon>metagenomes</taxon>
        <taxon>organismal metagenomes</taxon>
    </lineage>
</organism>
<name>A0A5J4T5D6_9ZZZZ</name>
<dbReference type="GO" id="GO:0016758">
    <property type="term" value="F:hexosyltransferase activity"/>
    <property type="evidence" value="ECO:0007669"/>
    <property type="project" value="UniProtKB-ARBA"/>
</dbReference>
<dbReference type="SUPFAM" id="SSF53448">
    <property type="entry name" value="Nucleotide-diphospho-sugar transferases"/>
    <property type="match status" value="1"/>
</dbReference>
<dbReference type="PANTHER" id="PTHR22916">
    <property type="entry name" value="GLYCOSYLTRANSFERASE"/>
    <property type="match status" value="1"/>
</dbReference>
<evidence type="ECO:0000259" key="1">
    <source>
        <dbReference type="Pfam" id="PF00535"/>
    </source>
</evidence>
<sequence length="252" mass="29192">MDKIGVFNNTSDVLPKITVITVVFNGKDTIEETILSVINQTYPNIEYIIIDGESTDGTVDIIKKYQDRIAYWVSEPDKGIYDAMNKGIEKATGELIGIINSDDWYELNCCEIIHQHYSVQKNVVLYGLIRNIIQPNVFDIYSCSPDYIYKKMPPHPTVFIPKKFYNIYGYFDTSYKSCADYDLLLRLKKNSVTFCMIEKVLANFRFGKGCSSSFTAQKEAFNMRYKHGMISRREKLLKTVGLFFIIKMRYLL</sequence>
<keyword evidence="2" id="KW-0808">Transferase</keyword>
<dbReference type="Pfam" id="PF00535">
    <property type="entry name" value="Glycos_transf_2"/>
    <property type="match status" value="1"/>
</dbReference>
<proteinExistence type="predicted"/>
<accession>A0A5J4T5D6</accession>
<dbReference type="InterPro" id="IPR001173">
    <property type="entry name" value="Glyco_trans_2-like"/>
</dbReference>
<dbReference type="Gene3D" id="3.90.550.10">
    <property type="entry name" value="Spore Coat Polysaccharide Biosynthesis Protein SpsA, Chain A"/>
    <property type="match status" value="1"/>
</dbReference>